<comment type="caution">
    <text evidence="1">The sequence shown here is derived from an EMBL/GenBank/DDBJ whole genome shotgun (WGS) entry which is preliminary data.</text>
</comment>
<organism evidence="1 2">
    <name type="scientific">Phytophthora infestans</name>
    <name type="common">Potato late blight agent</name>
    <name type="synonym">Botrytis infestans</name>
    <dbReference type="NCBI Taxonomy" id="4787"/>
    <lineage>
        <taxon>Eukaryota</taxon>
        <taxon>Sar</taxon>
        <taxon>Stramenopiles</taxon>
        <taxon>Oomycota</taxon>
        <taxon>Peronosporomycetes</taxon>
        <taxon>Peronosporales</taxon>
        <taxon>Peronosporaceae</taxon>
        <taxon>Phytophthora</taxon>
    </lineage>
</organism>
<dbReference type="AlphaFoldDB" id="A0A8S9U5X6"/>
<reference evidence="1" key="1">
    <citation type="submission" date="2020-03" db="EMBL/GenBank/DDBJ databases">
        <title>Hybrid Assembly of Korean Phytophthora infestans isolates.</title>
        <authorList>
            <person name="Prokchorchik M."/>
            <person name="Lee Y."/>
            <person name="Seo J."/>
            <person name="Cho J.-H."/>
            <person name="Park Y.-E."/>
            <person name="Jang D.-C."/>
            <person name="Im J.-S."/>
            <person name="Choi J.-G."/>
            <person name="Park H.-J."/>
            <person name="Lee G.-B."/>
            <person name="Lee Y.-G."/>
            <person name="Hong S.-Y."/>
            <person name="Cho K."/>
            <person name="Sohn K.H."/>
        </authorList>
    </citation>
    <scope>NUCLEOTIDE SEQUENCE</scope>
    <source>
        <strain evidence="1">KR_2_A2</strain>
    </source>
</reference>
<gene>
    <name evidence="1" type="ORF">GN958_ATG14350</name>
</gene>
<dbReference type="EMBL" id="JAACNO010001944">
    <property type="protein sequence ID" value="KAF4136455.1"/>
    <property type="molecule type" value="Genomic_DNA"/>
</dbReference>
<dbReference type="Proteomes" id="UP000704712">
    <property type="component" value="Unassembled WGS sequence"/>
</dbReference>
<protein>
    <submittedName>
        <fullName evidence="1">Uncharacterized protein</fullName>
    </submittedName>
</protein>
<proteinExistence type="predicted"/>
<sequence>MCRVLVGADAAILGNVGVGSAEADVLFVTSRGCAGHRPAVFGIGDESFRVVKFVVLLSE</sequence>
<accession>A0A8S9U5X6</accession>
<name>A0A8S9U5X6_PHYIN</name>
<evidence type="ECO:0000313" key="2">
    <source>
        <dbReference type="Proteomes" id="UP000704712"/>
    </source>
</evidence>
<evidence type="ECO:0000313" key="1">
    <source>
        <dbReference type="EMBL" id="KAF4136455.1"/>
    </source>
</evidence>